<keyword evidence="2" id="KW-1185">Reference proteome</keyword>
<name>A0A5C2RQT1_9APHY</name>
<reference evidence="1" key="1">
    <citation type="journal article" date="2018" name="Genome Biol. Evol.">
        <title>Genomics and development of Lentinus tigrinus, a white-rot wood-decaying mushroom with dimorphic fruiting bodies.</title>
        <authorList>
            <person name="Wu B."/>
            <person name="Xu Z."/>
            <person name="Knudson A."/>
            <person name="Carlson A."/>
            <person name="Chen N."/>
            <person name="Kovaka S."/>
            <person name="LaButti K."/>
            <person name="Lipzen A."/>
            <person name="Pennachio C."/>
            <person name="Riley R."/>
            <person name="Schakwitz W."/>
            <person name="Umezawa K."/>
            <person name="Ohm R.A."/>
            <person name="Grigoriev I.V."/>
            <person name="Nagy L.G."/>
            <person name="Gibbons J."/>
            <person name="Hibbett D."/>
        </authorList>
    </citation>
    <scope>NUCLEOTIDE SEQUENCE [LARGE SCALE GENOMIC DNA]</scope>
    <source>
        <strain evidence="1">ALCF2SS1-6</strain>
    </source>
</reference>
<dbReference type="Proteomes" id="UP000313359">
    <property type="component" value="Unassembled WGS sequence"/>
</dbReference>
<gene>
    <name evidence="1" type="ORF">L227DRAFT_642468</name>
</gene>
<dbReference type="STRING" id="1328759.A0A5C2RQT1"/>
<dbReference type="InterPro" id="IPR011333">
    <property type="entry name" value="SKP1/BTB/POZ_sf"/>
</dbReference>
<protein>
    <submittedName>
        <fullName evidence="1">Uncharacterized protein</fullName>
    </submittedName>
</protein>
<sequence>MADELRTRKRARLEEPDQELPQDDSEFWFEDGTIILHAHEDVRFCVYKGVLAEHSSVFADMFSFPQPPPTAAGGGIDVCQCPVVHLEDKVEDLRHVLRALFPNKHTLNVRTGPRELTYEVIAAYVRIGHKYQIDDLVQQSLDYLRQYYVADFDRWTSRVFTANRAPHGFQLDSWYFHRQHAIGIVNIARLTGCTSILPTALLCCCRLTTKELLKGVEVEDGIRELLEEEDVERCLEAKVMLMQKSTRMILQVFNDACLTKRRRCKTSRRCRIGIEVTFRSLEDDVDMIANDDPFFGASYFLEMGDTDDPICRFCRMALTDDLIEEQRKIWSQLPSILSLKIDGWAK</sequence>
<dbReference type="Gene3D" id="3.30.710.10">
    <property type="entry name" value="Potassium Channel Kv1.1, Chain A"/>
    <property type="match status" value="1"/>
</dbReference>
<evidence type="ECO:0000313" key="1">
    <source>
        <dbReference type="EMBL" id="RPD53664.1"/>
    </source>
</evidence>
<evidence type="ECO:0000313" key="2">
    <source>
        <dbReference type="Proteomes" id="UP000313359"/>
    </source>
</evidence>
<dbReference type="AlphaFoldDB" id="A0A5C2RQT1"/>
<dbReference type="EMBL" id="ML122318">
    <property type="protein sequence ID" value="RPD53664.1"/>
    <property type="molecule type" value="Genomic_DNA"/>
</dbReference>
<dbReference type="SUPFAM" id="SSF54695">
    <property type="entry name" value="POZ domain"/>
    <property type="match status" value="1"/>
</dbReference>
<accession>A0A5C2RQT1</accession>
<dbReference type="OrthoDB" id="3027208at2759"/>
<organism evidence="1 2">
    <name type="scientific">Lentinus tigrinus ALCF2SS1-6</name>
    <dbReference type="NCBI Taxonomy" id="1328759"/>
    <lineage>
        <taxon>Eukaryota</taxon>
        <taxon>Fungi</taxon>
        <taxon>Dikarya</taxon>
        <taxon>Basidiomycota</taxon>
        <taxon>Agaricomycotina</taxon>
        <taxon>Agaricomycetes</taxon>
        <taxon>Polyporales</taxon>
        <taxon>Polyporaceae</taxon>
        <taxon>Lentinus</taxon>
    </lineage>
</organism>
<proteinExistence type="predicted"/>